<protein>
    <submittedName>
        <fullName evidence="2">Uncharacterized protein</fullName>
    </submittedName>
</protein>
<sequence>MSDVRFLRVHARRFALYALIGLASFTFAPRVHAQALPSGLLSTASQGVLSAFGRTVSSSSAAAKADLTIGVFKSGARILPSRMASGLADVSDAQRKQARELYEQLLDGYDTLLEQNQEARLKNNVAGAILYALTVGHLVLTGEELSEGQQEGVLGSVTQALAKVQTFKGLPDARKQELYESLVIAANLALGLQREAADHPEYEQQAKDLAELLYHQVLARSHDDVTFTTSGLKFK</sequence>
<keyword evidence="3" id="KW-1185">Reference proteome</keyword>
<dbReference type="OrthoDB" id="67279at2"/>
<proteinExistence type="predicted"/>
<dbReference type="Pfam" id="PF20388">
    <property type="entry name" value="DUF6683"/>
    <property type="match status" value="1"/>
</dbReference>
<feature type="coiled-coil region" evidence="1">
    <location>
        <begin position="95"/>
        <end position="122"/>
    </location>
</feature>
<evidence type="ECO:0000313" key="3">
    <source>
        <dbReference type="Proteomes" id="UP000248326"/>
    </source>
</evidence>
<comment type="caution">
    <text evidence="2">The sequence shown here is derived from an EMBL/GenBank/DDBJ whole genome shotgun (WGS) entry which is preliminary data.</text>
</comment>
<evidence type="ECO:0000313" key="2">
    <source>
        <dbReference type="EMBL" id="PYE55390.1"/>
    </source>
</evidence>
<accession>A0A318SAZ2</accession>
<keyword evidence="1" id="KW-0175">Coiled coil</keyword>
<reference evidence="2 3" key="1">
    <citation type="submission" date="2018-06" db="EMBL/GenBank/DDBJ databases">
        <title>Genomic Encyclopedia of Type Strains, Phase IV (KMG-IV): sequencing the most valuable type-strain genomes for metagenomic binning, comparative biology and taxonomic classification.</title>
        <authorList>
            <person name="Goeker M."/>
        </authorList>
    </citation>
    <scope>NUCLEOTIDE SEQUENCE [LARGE SCALE GENOMIC DNA]</scope>
    <source>
        <strain evidence="2 3">DSM 18048</strain>
    </source>
</reference>
<dbReference type="Proteomes" id="UP000248326">
    <property type="component" value="Unassembled WGS sequence"/>
</dbReference>
<gene>
    <name evidence="2" type="ORF">DES52_103223</name>
</gene>
<dbReference type="AlphaFoldDB" id="A0A318SAZ2"/>
<evidence type="ECO:0000256" key="1">
    <source>
        <dbReference type="SAM" id="Coils"/>
    </source>
</evidence>
<organism evidence="2 3">
    <name type="scientific">Deinococcus yavapaiensis KR-236</name>
    <dbReference type="NCBI Taxonomy" id="694435"/>
    <lineage>
        <taxon>Bacteria</taxon>
        <taxon>Thermotogati</taxon>
        <taxon>Deinococcota</taxon>
        <taxon>Deinococci</taxon>
        <taxon>Deinococcales</taxon>
        <taxon>Deinococcaceae</taxon>
        <taxon>Deinococcus</taxon>
    </lineage>
</organism>
<dbReference type="RefSeq" id="WP_110885727.1">
    <property type="nucleotide sequence ID" value="NZ_QJSX01000003.1"/>
</dbReference>
<dbReference type="EMBL" id="QJSX01000003">
    <property type="protein sequence ID" value="PYE55390.1"/>
    <property type="molecule type" value="Genomic_DNA"/>
</dbReference>
<name>A0A318SAZ2_9DEIO</name>
<dbReference type="InterPro" id="IPR046505">
    <property type="entry name" value="DUF6683"/>
</dbReference>